<dbReference type="AlphaFoldDB" id="A0A947GEY2"/>
<feature type="compositionally biased region" description="Acidic residues" evidence="1">
    <location>
        <begin position="248"/>
        <end position="259"/>
    </location>
</feature>
<reference evidence="3" key="2">
    <citation type="journal article" date="2021" name="Mar. Drugs">
        <title>Genome Reduction and Secondary Metabolism of the Marine Sponge-Associated Cyanobacterium Leptothoe.</title>
        <authorList>
            <person name="Konstantinou D."/>
            <person name="Popin R.V."/>
            <person name="Fewer D.P."/>
            <person name="Sivonen K."/>
            <person name="Gkelis S."/>
        </authorList>
    </citation>
    <scope>NUCLEOTIDE SEQUENCE</scope>
    <source>
        <strain evidence="3">TAU-MAC 1115</strain>
    </source>
</reference>
<evidence type="ECO:0000313" key="4">
    <source>
        <dbReference type="Proteomes" id="UP000717364"/>
    </source>
</evidence>
<organism evidence="3 4">
    <name type="scientific">Leptothoe spongobia TAU-MAC 1115</name>
    <dbReference type="NCBI Taxonomy" id="1967444"/>
    <lineage>
        <taxon>Bacteria</taxon>
        <taxon>Bacillati</taxon>
        <taxon>Cyanobacteriota</taxon>
        <taxon>Cyanophyceae</taxon>
        <taxon>Nodosilineales</taxon>
        <taxon>Cymatolegaceae</taxon>
        <taxon>Leptothoe</taxon>
        <taxon>Leptothoe spongobia</taxon>
    </lineage>
</organism>
<evidence type="ECO:0000259" key="2">
    <source>
        <dbReference type="Pfam" id="PF04313"/>
    </source>
</evidence>
<keyword evidence="4" id="KW-1185">Reference proteome</keyword>
<comment type="caution">
    <text evidence="3">The sequence shown here is derived from an EMBL/GenBank/DDBJ whole genome shotgun (WGS) entry which is preliminary data.</text>
</comment>
<name>A0A947GEY2_9CYAN</name>
<feature type="domain" description="Restriction endonuclease type I HsdR N-terminal" evidence="2">
    <location>
        <begin position="64"/>
        <end position="127"/>
    </location>
</feature>
<dbReference type="RefSeq" id="WP_215607171.1">
    <property type="nucleotide sequence ID" value="NZ_JADOES010000003.1"/>
</dbReference>
<dbReference type="Proteomes" id="UP000717364">
    <property type="component" value="Unassembled WGS sequence"/>
</dbReference>
<dbReference type="EMBL" id="JADOES010000003">
    <property type="protein sequence ID" value="MBT9314095.1"/>
    <property type="molecule type" value="Genomic_DNA"/>
</dbReference>
<dbReference type="Gene3D" id="3.90.1570.30">
    <property type="match status" value="1"/>
</dbReference>
<proteinExistence type="predicted"/>
<protein>
    <submittedName>
        <fullName evidence="3">Type I restriction enzyme HsdR N-terminal domain-containing protein</fullName>
    </submittedName>
</protein>
<dbReference type="Pfam" id="PF04313">
    <property type="entry name" value="HSDR_N"/>
    <property type="match status" value="1"/>
</dbReference>
<dbReference type="GO" id="GO:0009307">
    <property type="term" value="P:DNA restriction-modification system"/>
    <property type="evidence" value="ECO:0007669"/>
    <property type="project" value="UniProtKB-KW"/>
</dbReference>
<dbReference type="GO" id="GO:0005524">
    <property type="term" value="F:ATP binding"/>
    <property type="evidence" value="ECO:0007669"/>
    <property type="project" value="UniProtKB-KW"/>
</dbReference>
<evidence type="ECO:0000256" key="1">
    <source>
        <dbReference type="SAM" id="MobiDB-lite"/>
    </source>
</evidence>
<evidence type="ECO:0000313" key="3">
    <source>
        <dbReference type="EMBL" id="MBT9314095.1"/>
    </source>
</evidence>
<feature type="region of interest" description="Disordered" evidence="1">
    <location>
        <begin position="237"/>
        <end position="264"/>
    </location>
</feature>
<dbReference type="GO" id="GO:0009035">
    <property type="term" value="F:type I site-specific deoxyribonuclease activity"/>
    <property type="evidence" value="ECO:0007669"/>
    <property type="project" value="UniProtKB-EC"/>
</dbReference>
<gene>
    <name evidence="3" type="ORF">IXB50_01485</name>
</gene>
<accession>A0A947GEY2</accession>
<dbReference type="InterPro" id="IPR007409">
    <property type="entry name" value="Restrct_endonuc_type1_HsdR_N"/>
</dbReference>
<sequence length="369" mass="42079">MSVTDQITALAQTIPSIIEHIQTEAATRSALVDPFIRALGYNPSNPLEVVPEFGANLDVPGVPKDKRVDYAILSDGKPIILIECKHHDVKLESGLSQLFNYYTPTEARIGLLTNGLVYKFYADLEKPGVMDKKPYMVLDLRNLQEPLLKELGALSKASINIDLVIDSAVQLKYSNGIKALLRQQLDEPHDKFIHFFFKELCPDNQFVGKLKKDFQEYVPSALNSFIREEIDKRLDQVSSRSAATVPTDIDDSPEPEEDYEPKSHTVEIETTPEELEGYYLVKAILHETVEPDRVIYRDKKSFFNILLDNANKPLCRLYFNDLNRMRIGLFDADGSYSCEEKINIDNIDEIYQYASRIKATVQHWSENQD</sequence>
<reference evidence="3" key="1">
    <citation type="submission" date="2020-11" db="EMBL/GenBank/DDBJ databases">
        <authorList>
            <person name="Konstantinou D."/>
            <person name="Gkelis S."/>
            <person name="Popin R."/>
            <person name="Fewer D."/>
            <person name="Sivonen K."/>
        </authorList>
    </citation>
    <scope>NUCLEOTIDE SEQUENCE</scope>
    <source>
        <strain evidence="3">TAU-MAC 1115</strain>
    </source>
</reference>
<dbReference type="GO" id="GO:0003677">
    <property type="term" value="F:DNA binding"/>
    <property type="evidence" value="ECO:0007669"/>
    <property type="project" value="UniProtKB-KW"/>
</dbReference>